<feature type="compositionally biased region" description="Polar residues" evidence="1">
    <location>
        <begin position="155"/>
        <end position="164"/>
    </location>
</feature>
<feature type="compositionally biased region" description="Polar residues" evidence="1">
    <location>
        <begin position="113"/>
        <end position="146"/>
    </location>
</feature>
<evidence type="ECO:0000313" key="2">
    <source>
        <dbReference type="EMBL" id="CAH7687068.1"/>
    </source>
</evidence>
<reference evidence="2" key="1">
    <citation type="submission" date="2022-06" db="EMBL/GenBank/DDBJ databases">
        <authorList>
            <consortium name="SYNGENTA / RWTH Aachen University"/>
        </authorList>
    </citation>
    <scope>NUCLEOTIDE SEQUENCE</scope>
</reference>
<gene>
    <name evidence="2" type="ORF">PPACK8108_LOCUS21800</name>
</gene>
<feature type="region of interest" description="Disordered" evidence="1">
    <location>
        <begin position="1118"/>
        <end position="1142"/>
    </location>
</feature>
<accession>A0AAV0BNE7</accession>
<organism evidence="2 3">
    <name type="scientific">Phakopsora pachyrhizi</name>
    <name type="common">Asian soybean rust disease fungus</name>
    <dbReference type="NCBI Taxonomy" id="170000"/>
    <lineage>
        <taxon>Eukaryota</taxon>
        <taxon>Fungi</taxon>
        <taxon>Dikarya</taxon>
        <taxon>Basidiomycota</taxon>
        <taxon>Pucciniomycotina</taxon>
        <taxon>Pucciniomycetes</taxon>
        <taxon>Pucciniales</taxon>
        <taxon>Phakopsoraceae</taxon>
        <taxon>Phakopsora</taxon>
    </lineage>
</organism>
<feature type="region of interest" description="Disordered" evidence="1">
    <location>
        <begin position="857"/>
        <end position="885"/>
    </location>
</feature>
<dbReference type="EMBL" id="CALTRL010005831">
    <property type="protein sequence ID" value="CAH7687068.1"/>
    <property type="molecule type" value="Genomic_DNA"/>
</dbReference>
<evidence type="ECO:0000256" key="1">
    <source>
        <dbReference type="SAM" id="MobiDB-lite"/>
    </source>
</evidence>
<dbReference type="Proteomes" id="UP001153365">
    <property type="component" value="Unassembled WGS sequence"/>
</dbReference>
<feature type="compositionally biased region" description="Low complexity" evidence="1">
    <location>
        <begin position="1045"/>
        <end position="1058"/>
    </location>
</feature>
<proteinExistence type="predicted"/>
<comment type="caution">
    <text evidence="2">The sequence shown here is derived from an EMBL/GenBank/DDBJ whole genome shotgun (WGS) entry which is preliminary data.</text>
</comment>
<feature type="region of interest" description="Disordered" evidence="1">
    <location>
        <begin position="898"/>
        <end position="927"/>
    </location>
</feature>
<keyword evidence="3" id="KW-1185">Reference proteome</keyword>
<protein>
    <submittedName>
        <fullName evidence="2">Uncharacterized protein</fullName>
    </submittedName>
</protein>
<sequence>MKPNSASHRVSFRDVTSQNTSGQSAESVLRSISQGGTGNANSPSANVTNFNRGRLPSSNYSSFRIKPLTQLKPEPGAEVQRHVTQSPERLRDSDGGLETSHGQRYQSEHSRRGSMSSETYASANSNQATGLHSASTSQASLPNLTLGTRVRSEDPQSNDTTSPQIGPHPYDLILPGQEVRRPPVKIRTVSNVTQSTVGLSRSVSLSNRNKTMSIGSRRFTQTAESPISGGGTLSAVGTSNQAAALHARRFSTIARDPSVAIVSPNLSAAGNNNESVNITEGQKQAQVDCKMFIVSLRSLLGRDGGGEAVGRLLAFILRGGLELVRSEIIGLLKHVMNNVPSLDAAYVTVHFHEIIKQLINLGGLLVAEVDIGRLLENARQRFQGLMSPLTSPPPNFSIYEIFNAIMQKLFDSPVYQSALLNLVDTVCKFLIASESLRDGVWTTLSQSLQSQPSSNGNQITGIAEFLNLLFAAVEQITGGPVKPLIKNFLSWIAIADDLLTKLATETQEFLSKPFPVSVTAPGDYVLHPFGYVYSPTESAAKLKTVFLRWTDAFTLDTHHKEAFDHFSRTFVNVISGIMGNSTFARFSRDILRVWRGILGDASSGTAGTGLEGALEFFKALASELIEISLEAQKIKCADSEVEVSAIKLKMASILPSEINFSTNSKLIPPNFTFQSTTKIELKNLQLTSKEIEFSYTIKNQHDSRQSGTFMVDFNFDLSVGFVPKGEKLFTLLSSLPYYEKTKVSVTASRAWPTGTGNRGIVDVLWSQIRNQMADMVKMNLEGWADRLFTSWLAAKPETKPSLVNQAPTNNKDGRPQVGAVAPAQISPEVYATARDRFKASVRNLTGIKTGAVLSQLQNPFSGPPSPVVSPGPDEDIDTKRKRRQSMAEYLTDVSRLDSTLPENIQRPPVAENQKKTTSASNLPNVFDDDEDELPMGYETMARSLSFSARKDTTSIDKIVHPVLSSKADLDSVLSHRGVLSSFPTGELSYEAYRRAEAELGGHNSTPLLNVGCQEVASMAQSLSELATRDSTTEDAIANPPTADVSSTQNSTLSSNNMTMDRVTRHLSGLGDLPKEGDENVATSRIVRAGGHQPELNTKVVMADLLTSAAKEDHTLPETQATGQMSGPVEALGVPTNSSFTSLSPEERIPMRKALSRDSCVDTTLTQNIACPPGTGISHRTSAQGQFTGLKSVRSMSRTLDAEIERDFTTPESQAEMHKIYHQINSPQTSSATGLTEQEMKMRRKSFKLSEEAMRDTTLVDNIRRPPRSSFASDAKYL</sequence>
<evidence type="ECO:0000313" key="3">
    <source>
        <dbReference type="Proteomes" id="UP001153365"/>
    </source>
</evidence>
<name>A0AAV0BNE7_PHAPC</name>
<dbReference type="AlphaFoldDB" id="A0AAV0BNE7"/>
<feature type="compositionally biased region" description="Polar residues" evidence="1">
    <location>
        <begin position="1"/>
        <end position="62"/>
    </location>
</feature>
<feature type="region of interest" description="Disordered" evidence="1">
    <location>
        <begin position="1034"/>
        <end position="1058"/>
    </location>
</feature>
<feature type="region of interest" description="Disordered" evidence="1">
    <location>
        <begin position="1"/>
        <end position="169"/>
    </location>
</feature>